<sequence>MVDNEAPAGRAQMIHRKKGLGGEVAAWPYPLPASGTRRRLLWDPLSFPL</sequence>
<reference evidence="1 2" key="1">
    <citation type="submission" date="2018-04" db="EMBL/GenBank/DDBJ databases">
        <title>WGS assembly of Panicum hallii var. hallii HAL2.</title>
        <authorList>
            <person name="Lovell J."/>
            <person name="Jenkins J."/>
            <person name="Lowry D."/>
            <person name="Mamidi S."/>
            <person name="Sreedasyam A."/>
            <person name="Weng X."/>
            <person name="Barry K."/>
            <person name="Bonette J."/>
            <person name="Campitelli B."/>
            <person name="Daum C."/>
            <person name="Gordon S."/>
            <person name="Gould B."/>
            <person name="Lipzen A."/>
            <person name="MacQueen A."/>
            <person name="Palacio-Mejia J."/>
            <person name="Plott C."/>
            <person name="Shakirov E."/>
            <person name="Shu S."/>
            <person name="Yoshinaga Y."/>
            <person name="Zane M."/>
            <person name="Rokhsar D."/>
            <person name="Grimwood J."/>
            <person name="Schmutz J."/>
            <person name="Juenger T."/>
        </authorList>
    </citation>
    <scope>NUCLEOTIDE SEQUENCE [LARGE SCALE GENOMIC DNA]</scope>
    <source>
        <strain evidence="2">cv. HAL2</strain>
    </source>
</reference>
<keyword evidence="2" id="KW-1185">Reference proteome</keyword>
<accession>A0A2T7DCU0</accession>
<dbReference type="EMBL" id="CM009753">
    <property type="protein sequence ID" value="PUZ53410.1"/>
    <property type="molecule type" value="Genomic_DNA"/>
</dbReference>
<protein>
    <submittedName>
        <fullName evidence="1">Uncharacterized protein</fullName>
    </submittedName>
</protein>
<dbReference type="Gramene" id="PUZ53410">
    <property type="protein sequence ID" value="PUZ53410"/>
    <property type="gene ID" value="GQ55_5G050800"/>
</dbReference>
<gene>
    <name evidence="1" type="ORF">GQ55_5G050800</name>
</gene>
<name>A0A2T7DCU0_9POAL</name>
<dbReference type="Proteomes" id="UP000244336">
    <property type="component" value="Chromosome 5"/>
</dbReference>
<organism evidence="1 2">
    <name type="scientific">Panicum hallii var. hallii</name>
    <dbReference type="NCBI Taxonomy" id="1504633"/>
    <lineage>
        <taxon>Eukaryota</taxon>
        <taxon>Viridiplantae</taxon>
        <taxon>Streptophyta</taxon>
        <taxon>Embryophyta</taxon>
        <taxon>Tracheophyta</taxon>
        <taxon>Spermatophyta</taxon>
        <taxon>Magnoliopsida</taxon>
        <taxon>Liliopsida</taxon>
        <taxon>Poales</taxon>
        <taxon>Poaceae</taxon>
        <taxon>PACMAD clade</taxon>
        <taxon>Panicoideae</taxon>
        <taxon>Panicodae</taxon>
        <taxon>Paniceae</taxon>
        <taxon>Panicinae</taxon>
        <taxon>Panicum</taxon>
        <taxon>Panicum sect. Panicum</taxon>
    </lineage>
</organism>
<evidence type="ECO:0000313" key="1">
    <source>
        <dbReference type="EMBL" id="PUZ53410.1"/>
    </source>
</evidence>
<proteinExistence type="predicted"/>
<dbReference type="AlphaFoldDB" id="A0A2T7DCU0"/>
<evidence type="ECO:0000313" key="2">
    <source>
        <dbReference type="Proteomes" id="UP000244336"/>
    </source>
</evidence>